<evidence type="ECO:0000259" key="1">
    <source>
        <dbReference type="Pfam" id="PF00534"/>
    </source>
</evidence>
<dbReference type="SUPFAM" id="SSF53756">
    <property type="entry name" value="UDP-Glycosyltransferase/glycogen phosphorylase"/>
    <property type="match status" value="1"/>
</dbReference>
<dbReference type="InterPro" id="IPR050194">
    <property type="entry name" value="Glycosyltransferase_grp1"/>
</dbReference>
<comment type="caution">
    <text evidence="3">The sequence shown here is derived from an EMBL/GenBank/DDBJ whole genome shotgun (WGS) entry which is preliminary data.</text>
</comment>
<evidence type="ECO:0000313" key="3">
    <source>
        <dbReference type="EMBL" id="MFB2892345.1"/>
    </source>
</evidence>
<dbReference type="Gene3D" id="3.40.50.2000">
    <property type="entry name" value="Glycogen Phosphorylase B"/>
    <property type="match status" value="2"/>
</dbReference>
<dbReference type="Pfam" id="PF13439">
    <property type="entry name" value="Glyco_transf_4"/>
    <property type="match status" value="1"/>
</dbReference>
<organism evidence="3 4">
    <name type="scientific">Floridaenema flaviceps BLCC-F50</name>
    <dbReference type="NCBI Taxonomy" id="3153642"/>
    <lineage>
        <taxon>Bacteria</taxon>
        <taxon>Bacillati</taxon>
        <taxon>Cyanobacteriota</taxon>
        <taxon>Cyanophyceae</taxon>
        <taxon>Oscillatoriophycideae</taxon>
        <taxon>Aerosakkonematales</taxon>
        <taxon>Aerosakkonemataceae</taxon>
        <taxon>Floridanema</taxon>
        <taxon>Floridanema flaviceps</taxon>
    </lineage>
</organism>
<dbReference type="InterPro" id="IPR001296">
    <property type="entry name" value="Glyco_trans_1"/>
</dbReference>
<dbReference type="Pfam" id="PF00534">
    <property type="entry name" value="Glycos_transf_1"/>
    <property type="match status" value="1"/>
</dbReference>
<accession>A0ABV4XKW6</accession>
<sequence length="395" mass="43392">MKIAVIGAKGLPAKQGGIEHHCEEIYPRLVAQGHSVDLFARSSYTESTSLESYEYKGVRVISLPCLYAGGMDALLSSALGAIASGTEQYDIVHFHALGPSLFCWLPKLTTSAKIVVTCHGLDWKRAKWGKSSGKLLYYGERAAVRFADEIIVVSEDLRSYFKKVYNKETTYIPNAASVLAPSDPEFAFGTSLGLTQQKYILFLGRLVPEKCPDLLIQAFQKLQPKGWKLALVGGTSDTAEYSTKLVNMAANNKDIIFAGQQKGSNLAELIRGAGLFVLPSKLEGLPLAMLEAMQEGIPVVASNIPVHQQLTSEQRGLAFQVENLDSCISTLDWAIHHPYEMAVMAKNAQKYVQTHYNWEEISAKTLKVYTTLHPSLITENTAIQLSSSTYESSAY</sequence>
<dbReference type="EMBL" id="JBHFNR010000032">
    <property type="protein sequence ID" value="MFB2892345.1"/>
    <property type="molecule type" value="Genomic_DNA"/>
</dbReference>
<feature type="domain" description="Glycosyltransferase subfamily 4-like N-terminal" evidence="2">
    <location>
        <begin position="16"/>
        <end position="175"/>
    </location>
</feature>
<dbReference type="PANTHER" id="PTHR45947">
    <property type="entry name" value="SULFOQUINOVOSYL TRANSFERASE SQD2"/>
    <property type="match status" value="1"/>
</dbReference>
<dbReference type="CDD" id="cd03801">
    <property type="entry name" value="GT4_PimA-like"/>
    <property type="match status" value="1"/>
</dbReference>
<protein>
    <submittedName>
        <fullName evidence="3">Glycosyltransferase family 4 protein</fullName>
        <ecNumber evidence="3">2.4.-.-</ecNumber>
    </submittedName>
</protein>
<keyword evidence="4" id="KW-1185">Reference proteome</keyword>
<dbReference type="GO" id="GO:0016757">
    <property type="term" value="F:glycosyltransferase activity"/>
    <property type="evidence" value="ECO:0007669"/>
    <property type="project" value="UniProtKB-KW"/>
</dbReference>
<dbReference type="EC" id="2.4.-.-" evidence="3"/>
<keyword evidence="3" id="KW-0808">Transferase</keyword>
<proteinExistence type="predicted"/>
<feature type="domain" description="Glycosyl transferase family 1" evidence="1">
    <location>
        <begin position="195"/>
        <end position="350"/>
    </location>
</feature>
<evidence type="ECO:0000313" key="4">
    <source>
        <dbReference type="Proteomes" id="UP001576784"/>
    </source>
</evidence>
<dbReference type="Proteomes" id="UP001576784">
    <property type="component" value="Unassembled WGS sequence"/>
</dbReference>
<dbReference type="InterPro" id="IPR028098">
    <property type="entry name" value="Glyco_trans_4-like_N"/>
</dbReference>
<dbReference type="PANTHER" id="PTHR45947:SF3">
    <property type="entry name" value="SULFOQUINOVOSYL TRANSFERASE SQD2"/>
    <property type="match status" value="1"/>
</dbReference>
<gene>
    <name evidence="3" type="ORF">ACE1CI_05300</name>
</gene>
<evidence type="ECO:0000259" key="2">
    <source>
        <dbReference type="Pfam" id="PF13439"/>
    </source>
</evidence>
<reference evidence="3 4" key="1">
    <citation type="submission" date="2024-09" db="EMBL/GenBank/DDBJ databases">
        <title>Floridaenema gen nov. (Aerosakkonemataceae, Aerosakkonematales ord. nov., Cyanobacteria) from benthic tropical and subtropical fresh waters, with the description of four new species.</title>
        <authorList>
            <person name="Moretto J.A."/>
            <person name="Berthold D.E."/>
            <person name="Lefler F.W."/>
            <person name="Huang I.-S."/>
            <person name="Laughinghouse H. IV."/>
        </authorList>
    </citation>
    <scope>NUCLEOTIDE SEQUENCE [LARGE SCALE GENOMIC DNA]</scope>
    <source>
        <strain evidence="3 4">BLCC-F50</strain>
    </source>
</reference>
<name>A0ABV4XKW6_9CYAN</name>
<keyword evidence="3" id="KW-0328">Glycosyltransferase</keyword>
<dbReference type="RefSeq" id="WP_413262017.1">
    <property type="nucleotide sequence ID" value="NZ_JBHFNR010000032.1"/>
</dbReference>